<proteinExistence type="predicted"/>
<organism evidence="1 2">
    <name type="scientific">Actinoallomurus acaciae</name>
    <dbReference type="NCBI Taxonomy" id="502577"/>
    <lineage>
        <taxon>Bacteria</taxon>
        <taxon>Bacillati</taxon>
        <taxon>Actinomycetota</taxon>
        <taxon>Actinomycetes</taxon>
        <taxon>Streptosporangiales</taxon>
        <taxon>Thermomonosporaceae</taxon>
        <taxon>Actinoallomurus</taxon>
    </lineage>
</organism>
<evidence type="ECO:0000313" key="1">
    <source>
        <dbReference type="EMBL" id="MFB9835958.1"/>
    </source>
</evidence>
<sequence>MFASEDPADVIEEQAERLRKIGTAAREVDIVTMPAKAAKVFEQKHRPAVESLIDGNEVLGQMCERALPYMIRVAALYALADGRDAIKVRDFDAALALVRYSVETVVAVLPTAGEDPLVTKIADAVRNAAR</sequence>
<dbReference type="RefSeq" id="WP_378208401.1">
    <property type="nucleotide sequence ID" value="NZ_JBHLZP010000239.1"/>
</dbReference>
<name>A0ABV5YLN1_9ACTN</name>
<dbReference type="EMBL" id="JBHLZP010000239">
    <property type="protein sequence ID" value="MFB9835958.1"/>
    <property type="molecule type" value="Genomic_DNA"/>
</dbReference>
<protein>
    <submittedName>
        <fullName evidence="1">Uncharacterized protein</fullName>
    </submittedName>
</protein>
<evidence type="ECO:0000313" key="2">
    <source>
        <dbReference type="Proteomes" id="UP001589627"/>
    </source>
</evidence>
<reference evidence="1 2" key="1">
    <citation type="submission" date="2024-09" db="EMBL/GenBank/DDBJ databases">
        <authorList>
            <person name="Sun Q."/>
            <person name="Mori K."/>
        </authorList>
    </citation>
    <scope>NUCLEOTIDE SEQUENCE [LARGE SCALE GENOMIC DNA]</scope>
    <source>
        <strain evidence="1 2">TBRC 0563</strain>
    </source>
</reference>
<comment type="caution">
    <text evidence="1">The sequence shown here is derived from an EMBL/GenBank/DDBJ whole genome shotgun (WGS) entry which is preliminary data.</text>
</comment>
<accession>A0ABV5YLN1</accession>
<gene>
    <name evidence="1" type="ORF">ACFFNX_27640</name>
</gene>
<keyword evidence="2" id="KW-1185">Reference proteome</keyword>
<dbReference type="Proteomes" id="UP001589627">
    <property type="component" value="Unassembled WGS sequence"/>
</dbReference>